<organism evidence="2 3">
    <name type="scientific">Ectocarpus siliculosus</name>
    <name type="common">Brown alga</name>
    <name type="synonym">Conferva siliculosa</name>
    <dbReference type="NCBI Taxonomy" id="2880"/>
    <lineage>
        <taxon>Eukaryota</taxon>
        <taxon>Sar</taxon>
        <taxon>Stramenopiles</taxon>
        <taxon>Ochrophyta</taxon>
        <taxon>PX clade</taxon>
        <taxon>Phaeophyceae</taxon>
        <taxon>Ectocarpales</taxon>
        <taxon>Ectocarpaceae</taxon>
        <taxon>Ectocarpus</taxon>
    </lineage>
</organism>
<evidence type="ECO:0000256" key="1">
    <source>
        <dbReference type="SAM" id="Phobius"/>
    </source>
</evidence>
<feature type="transmembrane region" description="Helical" evidence="1">
    <location>
        <begin position="35"/>
        <end position="52"/>
    </location>
</feature>
<keyword evidence="1" id="KW-1133">Transmembrane helix</keyword>
<dbReference type="OrthoDB" id="10295513at2759"/>
<name>D7G972_ECTSI</name>
<sequence>MAQQSSGTLARRTVLFDLPSGLKCAWYNLSHPAQYAALVMTLGCLYGVNRLFDRLDSAMYARLSCATRNWMQQRREALGM</sequence>
<dbReference type="AlphaFoldDB" id="D7G972"/>
<dbReference type="Proteomes" id="UP000002630">
    <property type="component" value="Linkage Group LG30"/>
</dbReference>
<dbReference type="EMBL" id="FN649201">
    <property type="protein sequence ID" value="CBJ28236.1"/>
    <property type="molecule type" value="Genomic_DNA"/>
</dbReference>
<evidence type="ECO:0000313" key="3">
    <source>
        <dbReference type="Proteomes" id="UP000002630"/>
    </source>
</evidence>
<accession>D7G972</accession>
<keyword evidence="3" id="KW-1185">Reference proteome</keyword>
<reference evidence="2 3" key="1">
    <citation type="journal article" date="2010" name="Nature">
        <title>The Ectocarpus genome and the independent evolution of multicellularity in brown algae.</title>
        <authorList>
            <person name="Cock J.M."/>
            <person name="Sterck L."/>
            <person name="Rouze P."/>
            <person name="Scornet D."/>
            <person name="Allen A.E."/>
            <person name="Amoutzias G."/>
            <person name="Anthouard V."/>
            <person name="Artiguenave F."/>
            <person name="Aury J.M."/>
            <person name="Badger J.H."/>
            <person name="Beszteri B."/>
            <person name="Billiau K."/>
            <person name="Bonnet E."/>
            <person name="Bothwell J.H."/>
            <person name="Bowler C."/>
            <person name="Boyen C."/>
            <person name="Brownlee C."/>
            <person name="Carrano C.J."/>
            <person name="Charrier B."/>
            <person name="Cho G.Y."/>
            <person name="Coelho S.M."/>
            <person name="Collen J."/>
            <person name="Corre E."/>
            <person name="Da Silva C."/>
            <person name="Delage L."/>
            <person name="Delaroque N."/>
            <person name="Dittami S.M."/>
            <person name="Doulbeau S."/>
            <person name="Elias M."/>
            <person name="Farnham G."/>
            <person name="Gachon C.M."/>
            <person name="Gschloessl B."/>
            <person name="Heesch S."/>
            <person name="Jabbari K."/>
            <person name="Jubin C."/>
            <person name="Kawai H."/>
            <person name="Kimura K."/>
            <person name="Kloareg B."/>
            <person name="Kupper F.C."/>
            <person name="Lang D."/>
            <person name="Le Bail A."/>
            <person name="Leblanc C."/>
            <person name="Lerouge P."/>
            <person name="Lohr M."/>
            <person name="Lopez P.J."/>
            <person name="Martens C."/>
            <person name="Maumus F."/>
            <person name="Michel G."/>
            <person name="Miranda-Saavedra D."/>
            <person name="Morales J."/>
            <person name="Moreau H."/>
            <person name="Motomura T."/>
            <person name="Nagasato C."/>
            <person name="Napoli C.A."/>
            <person name="Nelson D.R."/>
            <person name="Nyvall-Collen P."/>
            <person name="Peters A.F."/>
            <person name="Pommier C."/>
            <person name="Potin P."/>
            <person name="Poulain J."/>
            <person name="Quesneville H."/>
            <person name="Read B."/>
            <person name="Rensing S.A."/>
            <person name="Ritter A."/>
            <person name="Rousvoal S."/>
            <person name="Samanta M."/>
            <person name="Samson G."/>
            <person name="Schroeder D.C."/>
            <person name="Segurens B."/>
            <person name="Strittmatter M."/>
            <person name="Tonon T."/>
            <person name="Tregear J.W."/>
            <person name="Valentin K."/>
            <person name="von Dassow P."/>
            <person name="Yamagishi T."/>
            <person name="Van de Peer Y."/>
            <person name="Wincker P."/>
        </authorList>
    </citation>
    <scope>NUCLEOTIDE SEQUENCE [LARGE SCALE GENOMIC DNA]</scope>
    <source>
        <strain evidence="3">Ec32 / CCAP1310/4</strain>
    </source>
</reference>
<evidence type="ECO:0000313" key="2">
    <source>
        <dbReference type="EMBL" id="CBJ28236.1"/>
    </source>
</evidence>
<proteinExistence type="predicted"/>
<dbReference type="InParanoid" id="D7G972"/>
<dbReference type="EMBL" id="FN649755">
    <property type="protein sequence ID" value="CBJ28236.1"/>
    <property type="molecule type" value="Genomic_DNA"/>
</dbReference>
<protein>
    <submittedName>
        <fullName evidence="2">Uncharacterized protein</fullName>
    </submittedName>
</protein>
<keyword evidence="1" id="KW-0472">Membrane</keyword>
<gene>
    <name evidence="2" type="ORF">Esi_0096_0088</name>
</gene>
<keyword evidence="1" id="KW-0812">Transmembrane</keyword>